<dbReference type="PANTHER" id="PTHR40114">
    <property type="entry name" value="SLR0698 PROTEIN"/>
    <property type="match status" value="1"/>
</dbReference>
<dbReference type="SUPFAM" id="SSF55154">
    <property type="entry name" value="CYTH-like phosphatases"/>
    <property type="match status" value="1"/>
</dbReference>
<dbReference type="Proteomes" id="UP000184225">
    <property type="component" value="Unassembled WGS sequence"/>
</dbReference>
<dbReference type="SMART" id="SM01118">
    <property type="entry name" value="CYTH"/>
    <property type="match status" value="1"/>
</dbReference>
<feature type="domain" description="CYTH" evidence="2">
    <location>
        <begin position="1"/>
        <end position="155"/>
    </location>
</feature>
<keyword evidence="4" id="KW-1185">Reference proteome</keyword>
<dbReference type="RefSeq" id="WP_073149421.1">
    <property type="nucleotide sequence ID" value="NZ_FQYY01000003.1"/>
</dbReference>
<proteinExistence type="predicted"/>
<dbReference type="InterPro" id="IPR023577">
    <property type="entry name" value="CYTH_domain"/>
</dbReference>
<dbReference type="PROSITE" id="PS51707">
    <property type="entry name" value="CYTH"/>
    <property type="match status" value="1"/>
</dbReference>
<protein>
    <submittedName>
        <fullName evidence="3">CYTH domain-containing protein</fullName>
    </submittedName>
</protein>
<evidence type="ECO:0000259" key="2">
    <source>
        <dbReference type="PROSITE" id="PS51707"/>
    </source>
</evidence>
<feature type="active site" description="Proton acceptor" evidence="1">
    <location>
        <position position="29"/>
    </location>
</feature>
<dbReference type="PIRSF" id="PIRSF016487">
    <property type="entry name" value="CYTH_UCP016487"/>
    <property type="match status" value="1"/>
</dbReference>
<dbReference type="CDD" id="cd07891">
    <property type="entry name" value="CYTH-like_CthTTM-like_1"/>
    <property type="match status" value="1"/>
</dbReference>
<evidence type="ECO:0000256" key="1">
    <source>
        <dbReference type="PIRSR" id="PIRSR016487-1"/>
    </source>
</evidence>
<gene>
    <name evidence="3" type="ORF">SAMN04488096_103186</name>
</gene>
<reference evidence="3 4" key="1">
    <citation type="submission" date="2016-11" db="EMBL/GenBank/DDBJ databases">
        <authorList>
            <person name="Jaros S."/>
            <person name="Januszkiewicz K."/>
            <person name="Wedrychowicz H."/>
        </authorList>
    </citation>
    <scope>NUCLEOTIDE SEQUENCE [LARGE SCALE GENOMIC DNA]</scope>
    <source>
        <strain evidence="3 4">DSM 21425</strain>
    </source>
</reference>
<dbReference type="Gene3D" id="2.40.320.10">
    <property type="entry name" value="Hypothetical Protein Pfu-838710-001"/>
    <property type="match status" value="1"/>
</dbReference>
<dbReference type="STRING" id="579105.SAMN04488096_103186"/>
<dbReference type="AlphaFoldDB" id="A0A1M6CVI8"/>
<dbReference type="PANTHER" id="PTHR40114:SF1">
    <property type="entry name" value="SLR0698 PROTEIN"/>
    <property type="match status" value="1"/>
</dbReference>
<evidence type="ECO:0000313" key="4">
    <source>
        <dbReference type="Proteomes" id="UP000184225"/>
    </source>
</evidence>
<dbReference type="Pfam" id="PF01928">
    <property type="entry name" value="CYTH"/>
    <property type="match status" value="1"/>
</dbReference>
<dbReference type="EMBL" id="FQYY01000003">
    <property type="protein sequence ID" value="SHI65095.1"/>
    <property type="molecule type" value="Genomic_DNA"/>
</dbReference>
<dbReference type="InterPro" id="IPR033469">
    <property type="entry name" value="CYTH-like_dom_sf"/>
</dbReference>
<evidence type="ECO:0000313" key="3">
    <source>
        <dbReference type="EMBL" id="SHI65095.1"/>
    </source>
</evidence>
<name>A0A1M6CVI8_9FLAO</name>
<sequence>MVEIERKFLVKNNSYQQEAYKSFKIKQGYLNSHPERTTRVRVKDNQAYITVKGKSSEDGLMRFEWEKEINVSDAEALLNLCEPGKIEKTRFLVKSGSHTFEIDEFYGDNQGLVIAEVEMTEKNDEVLLPNWLHKEVTGDAKYYNSSLINLPYKDW</sequence>
<dbReference type="InterPro" id="IPR012042">
    <property type="entry name" value="NeuTTM/CthTTM-like"/>
</dbReference>
<accession>A0A1M6CVI8</accession>
<organism evidence="3 4">
    <name type="scientific">Mesonia phycicola</name>
    <dbReference type="NCBI Taxonomy" id="579105"/>
    <lineage>
        <taxon>Bacteria</taxon>
        <taxon>Pseudomonadati</taxon>
        <taxon>Bacteroidota</taxon>
        <taxon>Flavobacteriia</taxon>
        <taxon>Flavobacteriales</taxon>
        <taxon>Flavobacteriaceae</taxon>
        <taxon>Mesonia</taxon>
    </lineage>
</organism>